<dbReference type="InterPro" id="IPR001372">
    <property type="entry name" value="Dynein_light_chain_typ-1/2"/>
</dbReference>
<comment type="subunit">
    <text evidence="1">Cytoplasmic dynein consists of two catalytic heavy chains (HCs) and a number of non-catalytic subunits which present intermediate chains (ICs), light intermediate chains (LICs) and light chains (LCs).</text>
</comment>
<dbReference type="GO" id="GO:0005868">
    <property type="term" value="C:cytoplasmic dynein complex"/>
    <property type="evidence" value="ECO:0007669"/>
    <property type="project" value="TreeGrafter"/>
</dbReference>
<organism evidence="2 3">
    <name type="scientific">Kuraishia capsulata CBS 1993</name>
    <dbReference type="NCBI Taxonomy" id="1382522"/>
    <lineage>
        <taxon>Eukaryota</taxon>
        <taxon>Fungi</taxon>
        <taxon>Dikarya</taxon>
        <taxon>Ascomycota</taxon>
        <taxon>Saccharomycotina</taxon>
        <taxon>Pichiomycetes</taxon>
        <taxon>Pichiales</taxon>
        <taxon>Pichiaceae</taxon>
        <taxon>Kuraishia</taxon>
    </lineage>
</organism>
<dbReference type="Pfam" id="PF01221">
    <property type="entry name" value="Dynein_light"/>
    <property type="match status" value="1"/>
</dbReference>
<dbReference type="InterPro" id="IPR037177">
    <property type="entry name" value="DLC_sf"/>
</dbReference>
<name>W6MVT4_9ASCO</name>
<dbReference type="OrthoDB" id="10033309at2759"/>
<dbReference type="GO" id="GO:0045505">
    <property type="term" value="F:dynein intermediate chain binding"/>
    <property type="evidence" value="ECO:0007669"/>
    <property type="project" value="TreeGrafter"/>
</dbReference>
<keyword evidence="1" id="KW-0505">Motor protein</keyword>
<comment type="subcellular location">
    <subcellularLocation>
        <location evidence="1">Cytoplasm</location>
        <location evidence="1">Cytoskeleton</location>
    </subcellularLocation>
</comment>
<evidence type="ECO:0000313" key="2">
    <source>
        <dbReference type="EMBL" id="CDK26500.1"/>
    </source>
</evidence>
<dbReference type="STRING" id="1382522.W6MVT4"/>
<dbReference type="Gene3D" id="3.30.740.10">
    <property type="entry name" value="Protein Inhibitor Of Neuronal Nitric Oxide Synthase"/>
    <property type="match status" value="1"/>
</dbReference>
<dbReference type="EMBL" id="HG793127">
    <property type="protein sequence ID" value="CDK26500.1"/>
    <property type="molecule type" value="Genomic_DNA"/>
</dbReference>
<gene>
    <name evidence="2" type="ORF">KUCA_T00002472001</name>
</gene>
<reference evidence="2" key="1">
    <citation type="submission" date="2013-12" db="EMBL/GenBank/DDBJ databases">
        <authorList>
            <person name="Genoscope - CEA"/>
        </authorList>
    </citation>
    <scope>NUCLEOTIDE SEQUENCE</scope>
    <source>
        <strain evidence="2">CBS 1993</strain>
    </source>
</reference>
<dbReference type="AlphaFoldDB" id="W6MVT4"/>
<dbReference type="Proteomes" id="UP000019384">
    <property type="component" value="Unassembled WGS sequence"/>
</dbReference>
<dbReference type="RefSeq" id="XP_022458503.1">
    <property type="nucleotide sequence ID" value="XM_022602727.1"/>
</dbReference>
<keyword evidence="1" id="KW-0206">Cytoskeleton</keyword>
<accession>W6MVT4</accession>
<dbReference type="PANTHER" id="PTHR11886">
    <property type="entry name" value="DYNEIN LIGHT CHAIN"/>
    <property type="match status" value="1"/>
</dbReference>
<keyword evidence="1" id="KW-0963">Cytoplasm</keyword>
<dbReference type="SUPFAM" id="SSF54648">
    <property type="entry name" value="DLC"/>
    <property type="match status" value="1"/>
</dbReference>
<dbReference type="GO" id="GO:0005874">
    <property type="term" value="C:microtubule"/>
    <property type="evidence" value="ECO:0007669"/>
    <property type="project" value="UniProtKB-KW"/>
</dbReference>
<sequence>MDKQFGRTWHCIVGTDFGNYVSHERNNFIYFYVNELAILLFRTA</sequence>
<evidence type="ECO:0000313" key="3">
    <source>
        <dbReference type="Proteomes" id="UP000019384"/>
    </source>
</evidence>
<reference evidence="2" key="2">
    <citation type="submission" date="2014-02" db="EMBL/GenBank/DDBJ databases">
        <title>Complete DNA sequence of /Kuraishia capsulata/ illustrates novel genomic features among budding yeasts (/Saccharomycotina/).</title>
        <authorList>
            <person name="Morales L."/>
            <person name="Noel B."/>
            <person name="Porcel B."/>
            <person name="Marcet-Houben M."/>
            <person name="Hullo M-F."/>
            <person name="Sacerdot C."/>
            <person name="Tekaia F."/>
            <person name="Leh-Louis V."/>
            <person name="Despons L."/>
            <person name="Khanna V."/>
            <person name="Aury J-M."/>
            <person name="Barbe V."/>
            <person name="Couloux A."/>
            <person name="Labadie K."/>
            <person name="Pelletier E."/>
            <person name="Souciet J-L."/>
            <person name="Boekhout T."/>
            <person name="Gabaldon T."/>
            <person name="Wincker P."/>
            <person name="Dujon B."/>
        </authorList>
    </citation>
    <scope>NUCLEOTIDE SEQUENCE</scope>
    <source>
        <strain evidence="2">CBS 1993</strain>
    </source>
</reference>
<keyword evidence="1" id="KW-0243">Dynein</keyword>
<keyword evidence="1" id="KW-0813">Transport</keyword>
<dbReference type="GO" id="GO:0007017">
    <property type="term" value="P:microtubule-based process"/>
    <property type="evidence" value="ECO:0007669"/>
    <property type="project" value="InterPro"/>
</dbReference>
<dbReference type="PANTHER" id="PTHR11886:SF35">
    <property type="entry name" value="DYNEIN LIGHT CHAIN"/>
    <property type="match status" value="1"/>
</dbReference>
<proteinExistence type="inferred from homology"/>
<comment type="function">
    <text evidence="1">Acts as one of several non-catalytic accessory components of the cytoplasmic dynein complex that are thought to be involved in linking dynein to cargos and to adapter proteins that regulate dynein function. Cytoplasmic dynein acts as a motor for the intracellular retrograde motility of vesicles and organelles along microtubules. May play a role in changing or maintaining the spatial distribution of cytoskeletal structures.</text>
</comment>
<keyword evidence="1" id="KW-0493">Microtubule</keyword>
<comment type="similarity">
    <text evidence="1">Belongs to the dynein light chain family.</text>
</comment>
<protein>
    <recommendedName>
        <fullName evidence="1">Dynein light chain</fullName>
    </recommendedName>
</protein>
<keyword evidence="3" id="KW-1185">Reference proteome</keyword>
<dbReference type="HOGENOM" id="CLU_070944_5_0_1"/>
<evidence type="ECO:0000256" key="1">
    <source>
        <dbReference type="RuleBase" id="RU365010"/>
    </source>
</evidence>
<dbReference type="GeneID" id="34519891"/>